<comment type="cofactor">
    <cofactor evidence="7">
        <name>Mg(2+)</name>
        <dbReference type="ChEBI" id="CHEBI:18420"/>
    </cofactor>
</comment>
<proteinExistence type="inferred from homology"/>
<dbReference type="PANTHER" id="PTHR28511:SF1">
    <property type="entry name" value="ENDONUCLEASE V"/>
    <property type="match status" value="1"/>
</dbReference>
<feature type="binding site" evidence="7">
    <location>
        <position position="105"/>
    </location>
    <ligand>
        <name>Mg(2+)</name>
        <dbReference type="ChEBI" id="CHEBI:18420"/>
    </ligand>
</feature>
<dbReference type="Gene3D" id="3.30.2170.10">
    <property type="entry name" value="archaeoglobus fulgidus dsm 4304 superfamily"/>
    <property type="match status" value="1"/>
</dbReference>
<dbReference type="EC" id="3.1.21.7" evidence="7"/>
<dbReference type="GO" id="GO:0016891">
    <property type="term" value="F:RNA endonuclease activity producing 5'-phosphomonoesters, hydrolytic mechanism"/>
    <property type="evidence" value="ECO:0007669"/>
    <property type="project" value="TreeGrafter"/>
</dbReference>
<keyword evidence="7" id="KW-0234">DNA repair</keyword>
<reference evidence="8" key="1">
    <citation type="journal article" date="2020" name="mSystems">
        <title>Genome- and Community-Level Interaction Insights into Carbon Utilization and Element Cycling Functions of Hydrothermarchaeota in Hydrothermal Sediment.</title>
        <authorList>
            <person name="Zhou Z."/>
            <person name="Liu Y."/>
            <person name="Xu W."/>
            <person name="Pan J."/>
            <person name="Luo Z.H."/>
            <person name="Li M."/>
        </authorList>
    </citation>
    <scope>NUCLEOTIDE SEQUENCE [LARGE SCALE GENOMIC DNA]</scope>
    <source>
        <strain evidence="8">SpSt-618</strain>
        <strain evidence="9">SpSt-657</strain>
    </source>
</reference>
<sequence length="217" mass="24020">MLFDIEKAKKAQNILSRLAVIEPFDTTSVDVVVGLDVSYHDSNAIAAAVAYSVNRREVIATELVIRAVKIPYIPGLLAFREAPVMLLALKMLLAKLRKIDVIMVNGHGLAHPRRCGIATHIGVVTGMPTIGIAKKLLYGEVVLIDNHLAIVVDNSIVGYVVNRKKHRIYVSIGHRITAEDALRMTLIVWNENSPLPEPIKLADKISRDYKRAIFNSK</sequence>
<protein>
    <recommendedName>
        <fullName evidence="7">Endonuclease V</fullName>
        <ecNumber evidence="7">3.1.21.7</ecNumber>
    </recommendedName>
    <alternativeName>
        <fullName evidence="7">Deoxyinosine 3'endonuclease</fullName>
    </alternativeName>
    <alternativeName>
        <fullName evidence="7">Deoxyribonuclease V</fullName>
        <shortName evidence="7">DNase V</shortName>
    </alternativeName>
</protein>
<dbReference type="PANTHER" id="PTHR28511">
    <property type="entry name" value="ENDONUCLEASE V"/>
    <property type="match status" value="1"/>
</dbReference>
<comment type="function">
    <text evidence="7">DNA repair enzyme involved in the repair of deaminated bases. Selectively cleaves double-stranded DNA at the second phosphodiester bond 3' to a deoxyinosine leaving behind the intact lesion on the nicked DNA.</text>
</comment>
<keyword evidence="7" id="KW-0227">DNA damage</keyword>
<comment type="similarity">
    <text evidence="7">Belongs to the endonuclease V family.</text>
</comment>
<evidence type="ECO:0000256" key="5">
    <source>
        <dbReference type="ARBA" id="ARBA00022759"/>
    </source>
</evidence>
<dbReference type="EMBL" id="DTAI01000241">
    <property type="protein sequence ID" value="HGN37477.1"/>
    <property type="molecule type" value="Genomic_DNA"/>
</dbReference>
<feature type="binding site" evidence="7">
    <location>
        <position position="36"/>
    </location>
    <ligand>
        <name>Mg(2+)</name>
        <dbReference type="ChEBI" id="CHEBI:18420"/>
    </ligand>
</feature>
<name>A0A7J3IA83_9CREN</name>
<keyword evidence="6 7" id="KW-0378">Hydrolase</keyword>
<dbReference type="CDD" id="cd06559">
    <property type="entry name" value="Endonuclease_V"/>
    <property type="match status" value="1"/>
</dbReference>
<dbReference type="HAMAP" id="MF_00801">
    <property type="entry name" value="Endonuclease_5"/>
    <property type="match status" value="1"/>
</dbReference>
<dbReference type="GO" id="GO:0005737">
    <property type="term" value="C:cytoplasm"/>
    <property type="evidence" value="ECO:0007669"/>
    <property type="project" value="UniProtKB-SubCell"/>
</dbReference>
<dbReference type="EMBL" id="DTBZ01000111">
    <property type="protein sequence ID" value="HGQ18487.1"/>
    <property type="molecule type" value="Genomic_DNA"/>
</dbReference>
<dbReference type="GO" id="GO:0003727">
    <property type="term" value="F:single-stranded RNA binding"/>
    <property type="evidence" value="ECO:0007669"/>
    <property type="project" value="TreeGrafter"/>
</dbReference>
<comment type="catalytic activity">
    <reaction evidence="1 7">
        <text>Endonucleolytic cleavage at apurinic or apyrimidinic sites to products with a 5'-phosphate.</text>
        <dbReference type="EC" id="3.1.21.7"/>
    </reaction>
</comment>
<dbReference type="GO" id="GO:0006281">
    <property type="term" value="P:DNA repair"/>
    <property type="evidence" value="ECO:0007669"/>
    <property type="project" value="UniProtKB-UniRule"/>
</dbReference>
<evidence type="ECO:0000256" key="2">
    <source>
        <dbReference type="ARBA" id="ARBA00004496"/>
    </source>
</evidence>
<evidence type="ECO:0000256" key="7">
    <source>
        <dbReference type="HAMAP-Rule" id="MF_00801"/>
    </source>
</evidence>
<comment type="caution">
    <text evidence="8">The sequence shown here is derived from an EMBL/GenBank/DDBJ whole genome shotgun (WGS) entry which is preliminary data.</text>
</comment>
<accession>A0A7J3IA83</accession>
<keyword evidence="5 7" id="KW-0255">Endonuclease</keyword>
<comment type="subcellular location">
    <subcellularLocation>
        <location evidence="2 7">Cytoplasm</location>
    </subcellularLocation>
</comment>
<dbReference type="GO" id="GO:0043737">
    <property type="term" value="F:deoxyribonuclease V activity"/>
    <property type="evidence" value="ECO:0007669"/>
    <property type="project" value="UniProtKB-UniRule"/>
</dbReference>
<keyword evidence="4 7" id="KW-0540">Nuclease</keyword>
<evidence type="ECO:0000256" key="6">
    <source>
        <dbReference type="ARBA" id="ARBA00022801"/>
    </source>
</evidence>
<evidence type="ECO:0000256" key="4">
    <source>
        <dbReference type="ARBA" id="ARBA00022722"/>
    </source>
</evidence>
<dbReference type="Pfam" id="PF04493">
    <property type="entry name" value="Endonuclease_5"/>
    <property type="match status" value="1"/>
</dbReference>
<organism evidence="8">
    <name type="scientific">Ignisphaera aggregans</name>
    <dbReference type="NCBI Taxonomy" id="334771"/>
    <lineage>
        <taxon>Archaea</taxon>
        <taxon>Thermoproteota</taxon>
        <taxon>Thermoprotei</taxon>
        <taxon>Desulfurococcales</taxon>
        <taxon>Desulfurococcaceae</taxon>
        <taxon>Ignisphaera</taxon>
    </lineage>
</organism>
<evidence type="ECO:0000256" key="1">
    <source>
        <dbReference type="ARBA" id="ARBA00001835"/>
    </source>
</evidence>
<keyword evidence="7" id="KW-0479">Metal-binding</keyword>
<dbReference type="AlphaFoldDB" id="A0A7J3IA83"/>
<keyword evidence="7" id="KW-0460">Magnesium</keyword>
<evidence type="ECO:0000256" key="3">
    <source>
        <dbReference type="ARBA" id="ARBA00022490"/>
    </source>
</evidence>
<dbReference type="GO" id="GO:0000287">
    <property type="term" value="F:magnesium ion binding"/>
    <property type="evidence" value="ECO:0007669"/>
    <property type="project" value="UniProtKB-UniRule"/>
</dbReference>
<dbReference type="InterPro" id="IPR007581">
    <property type="entry name" value="Endonuclease-V"/>
</dbReference>
<evidence type="ECO:0000313" key="8">
    <source>
        <dbReference type="EMBL" id="HGN37477.1"/>
    </source>
</evidence>
<keyword evidence="3 7" id="KW-0963">Cytoplasm</keyword>
<feature type="site" description="Interaction with target DNA" evidence="7">
    <location>
        <position position="72"/>
    </location>
</feature>
<gene>
    <name evidence="7" type="primary">nfi</name>
    <name evidence="8" type="ORF">ENT87_08035</name>
    <name evidence="9" type="ORF">ENU30_05895</name>
</gene>
<evidence type="ECO:0000313" key="9">
    <source>
        <dbReference type="EMBL" id="HGQ18487.1"/>
    </source>
</evidence>